<evidence type="ECO:0000313" key="12">
    <source>
        <dbReference type="EMBL" id="PSK36289.1"/>
    </source>
</evidence>
<dbReference type="PANTHER" id="PTHR21573:SF0">
    <property type="entry name" value="ER MEMBRANE PROTEIN COMPLEX SUBUNIT 1"/>
    <property type="match status" value="1"/>
</dbReference>
<evidence type="ECO:0000256" key="5">
    <source>
        <dbReference type="ARBA" id="ARBA00022729"/>
    </source>
</evidence>
<evidence type="ECO:0000256" key="3">
    <source>
        <dbReference type="ARBA" id="ARBA00020824"/>
    </source>
</evidence>
<dbReference type="PANTHER" id="PTHR21573">
    <property type="entry name" value="ER MEMBRANE PROTEIN COMPLEX SUBUNIT 1"/>
    <property type="match status" value="1"/>
</dbReference>
<keyword evidence="6" id="KW-0256">Endoplasmic reticulum</keyword>
<feature type="chain" id="PRO_5015137496" description="ER membrane protein complex subunit 1" evidence="10">
    <location>
        <begin position="28"/>
        <end position="890"/>
    </location>
</feature>
<keyword evidence="8" id="KW-0472">Membrane</keyword>
<gene>
    <name evidence="12" type="ORF">C7M61_004113</name>
</gene>
<keyword evidence="9" id="KW-0325">Glycoprotein</keyword>
<dbReference type="GO" id="GO:0072546">
    <property type="term" value="C:EMC complex"/>
    <property type="evidence" value="ECO:0007669"/>
    <property type="project" value="InterPro"/>
</dbReference>
<dbReference type="VEuPathDB" id="FungiDB:C7M61_004113"/>
<dbReference type="Pfam" id="PF07774">
    <property type="entry name" value="EMC1_C"/>
    <property type="match status" value="1"/>
</dbReference>
<feature type="domain" description="ER membrane protein complex subunit 1 C-terminal" evidence="11">
    <location>
        <begin position="675"/>
        <end position="888"/>
    </location>
</feature>
<evidence type="ECO:0000256" key="8">
    <source>
        <dbReference type="ARBA" id="ARBA00023136"/>
    </source>
</evidence>
<dbReference type="STRING" id="418784.A0A2P7YJZ6"/>
<organism evidence="12 13">
    <name type="scientific">Candidozyma pseudohaemuli</name>
    <dbReference type="NCBI Taxonomy" id="418784"/>
    <lineage>
        <taxon>Eukaryota</taxon>
        <taxon>Fungi</taxon>
        <taxon>Dikarya</taxon>
        <taxon>Ascomycota</taxon>
        <taxon>Saccharomycotina</taxon>
        <taxon>Pichiomycetes</taxon>
        <taxon>Metschnikowiaceae</taxon>
        <taxon>Candidozyma</taxon>
    </lineage>
</organism>
<evidence type="ECO:0000256" key="9">
    <source>
        <dbReference type="ARBA" id="ARBA00023180"/>
    </source>
</evidence>
<proteinExistence type="inferred from homology"/>
<dbReference type="OrthoDB" id="28092at2759"/>
<dbReference type="Proteomes" id="UP000241107">
    <property type="component" value="Unassembled WGS sequence"/>
</dbReference>
<dbReference type="GO" id="GO:0034975">
    <property type="term" value="P:protein folding in endoplasmic reticulum"/>
    <property type="evidence" value="ECO:0007669"/>
    <property type="project" value="TreeGrafter"/>
</dbReference>
<evidence type="ECO:0000256" key="2">
    <source>
        <dbReference type="ARBA" id="ARBA00007904"/>
    </source>
</evidence>
<keyword evidence="5 10" id="KW-0732">Signal</keyword>
<keyword evidence="13" id="KW-1185">Reference proteome</keyword>
<protein>
    <recommendedName>
        <fullName evidence="3">ER membrane protein complex subunit 1</fullName>
    </recommendedName>
</protein>
<dbReference type="RefSeq" id="XP_024712409.1">
    <property type="nucleotide sequence ID" value="XM_024859437.1"/>
</dbReference>
<comment type="similarity">
    <text evidence="2">Belongs to the EMC1 family.</text>
</comment>
<dbReference type="InterPro" id="IPR026895">
    <property type="entry name" value="EMC1"/>
</dbReference>
<dbReference type="AlphaFoldDB" id="A0A2P7YJZ6"/>
<name>A0A2P7YJZ6_9ASCO</name>
<evidence type="ECO:0000259" key="11">
    <source>
        <dbReference type="Pfam" id="PF07774"/>
    </source>
</evidence>
<sequence length="890" mass="98876">MKSGVPLNVATSLLFFGLFLLFGNVFNSESTEQTWQINHYGSLSQFKALSGTTGIGISESSELVTIDLSKQSVLSSIDLKTTGSDSYALLDFVLVTYSTASSTFYVYEKYSGIFLEKVKLDSPPLHFGQFFNYGVLVLDSRGILTAWNSEFKKEIGKFDVSSFKTATIDGLVYVSLGLNVLCLNKLGEVISTDVKPNSDIIDLDFGVALTKSEVLKFDAPEAETDSLTSKTIKASLENPKILSRNVVGEFESERFTLYEISEGKELKRVTQHAARHAIKITPVLDVGKVFVVAQVPNGFEIHDFTKFVSTLEVNDIISYERVSASEHDDINVFLSPQSDRLAIVSHSSDEVNVFWALASTDDLQTHTYPLKENLPRSKSILIDSPRSISQIEKSHYLAEESHRDSPSLRMLAKMKHHLAQLGKVFFNVLKGNLDTATAKEDTYGFQKLLITFDDRTKVLTARNSQSAQIAWQTTLKIGDNLIGLESINDAVYLLSPSQLIKVSARSGAVEKLEVLPAKAEKLIKLSVDLSEEFLEEGFEPYTFVIKSGSTIIPTEPGKDISPNQFYLEQGARELNAFKIVDDKIVATWTYSLQDETILASSKNQDILLPASGIATANRAVLYKYLNPNLVTVVTQNKASQVTVHLLDGITGAVLHLQKHEDQSIDASTLKLVQNDNWVIYSYVKRDGYQQHVSVLDLFSTAENARGGRKSAFTEFDTGIHNVLSKTFLFPEKIEMLASTRTRFGITVKSIVILTETGSLVEIPKFVFNSRRVDDRALTQEDSKEFKMMPYEPLVGKPDLQVLNKNGNFKTSQGIGSVLIQPTEMELTSVVCYVDTNTEFCTVVQPSLSYDILKSGFDKHKLIATIGVLYAAYIATKPMVRSKKLTTKWLD</sequence>
<reference evidence="12 13" key="1">
    <citation type="submission" date="2018-03" db="EMBL/GenBank/DDBJ databases">
        <title>Candida pseudohaemulonii genome assembly and annotation.</title>
        <authorList>
            <person name="Munoz J.F."/>
            <person name="Gade L.G."/>
            <person name="Chow N.A."/>
            <person name="Litvintseva A.P."/>
            <person name="Loparev V.N."/>
            <person name="Cuomo C.A."/>
        </authorList>
    </citation>
    <scope>NUCLEOTIDE SEQUENCE [LARGE SCALE GENOMIC DNA]</scope>
    <source>
        <strain evidence="12 13">B12108</strain>
    </source>
</reference>
<comment type="caution">
    <text evidence="12">The sequence shown here is derived from an EMBL/GenBank/DDBJ whole genome shotgun (WGS) entry which is preliminary data.</text>
</comment>
<dbReference type="GeneID" id="36567501"/>
<evidence type="ECO:0000256" key="7">
    <source>
        <dbReference type="ARBA" id="ARBA00022989"/>
    </source>
</evidence>
<evidence type="ECO:0000256" key="4">
    <source>
        <dbReference type="ARBA" id="ARBA00022692"/>
    </source>
</evidence>
<evidence type="ECO:0000256" key="6">
    <source>
        <dbReference type="ARBA" id="ARBA00022824"/>
    </source>
</evidence>
<evidence type="ECO:0000313" key="13">
    <source>
        <dbReference type="Proteomes" id="UP000241107"/>
    </source>
</evidence>
<evidence type="ECO:0000256" key="10">
    <source>
        <dbReference type="SAM" id="SignalP"/>
    </source>
</evidence>
<dbReference type="EMBL" id="PYFQ01000012">
    <property type="protein sequence ID" value="PSK36289.1"/>
    <property type="molecule type" value="Genomic_DNA"/>
</dbReference>
<feature type="signal peptide" evidence="10">
    <location>
        <begin position="1"/>
        <end position="27"/>
    </location>
</feature>
<comment type="subcellular location">
    <subcellularLocation>
        <location evidence="1">Endoplasmic reticulum membrane</location>
        <topology evidence="1">Single-pass type I membrane protein</topology>
    </subcellularLocation>
</comment>
<evidence type="ECO:0000256" key="1">
    <source>
        <dbReference type="ARBA" id="ARBA00004115"/>
    </source>
</evidence>
<keyword evidence="4" id="KW-0812">Transmembrane</keyword>
<accession>A0A2P7YJZ6</accession>
<keyword evidence="7" id="KW-1133">Transmembrane helix</keyword>
<dbReference type="InterPro" id="IPR011678">
    <property type="entry name" value="EMC1_C"/>
</dbReference>